<evidence type="ECO:0000313" key="3">
    <source>
        <dbReference type="EMBL" id="CAB4889084.1"/>
    </source>
</evidence>
<name>A0A6J6S9N9_9ZZZZ</name>
<evidence type="ECO:0000313" key="4">
    <source>
        <dbReference type="EMBL" id="CAB5004503.1"/>
    </source>
</evidence>
<proteinExistence type="predicted"/>
<gene>
    <name evidence="1" type="ORF">UFOPK2754_00509</name>
    <name evidence="2" type="ORF">UFOPK3139_01987</name>
    <name evidence="3" type="ORF">UFOPK3543_00092</name>
    <name evidence="4" type="ORF">UFOPK3967_01862</name>
</gene>
<dbReference type="AlphaFoldDB" id="A0A6J6S9N9"/>
<accession>A0A6J6S9N9</accession>
<organism evidence="1">
    <name type="scientific">freshwater metagenome</name>
    <dbReference type="NCBI Taxonomy" id="449393"/>
    <lineage>
        <taxon>unclassified sequences</taxon>
        <taxon>metagenomes</taxon>
        <taxon>ecological metagenomes</taxon>
    </lineage>
</organism>
<dbReference type="EMBL" id="CAEZYR010000011">
    <property type="protein sequence ID" value="CAB4731463.1"/>
    <property type="molecule type" value="Genomic_DNA"/>
</dbReference>
<evidence type="ECO:0000313" key="2">
    <source>
        <dbReference type="EMBL" id="CAB4834126.1"/>
    </source>
</evidence>
<sequence length="347" mass="36771">MADKGELLEIVDASPEAVMDYFDDRGWGDGLPLVPPTVERVEAMLAACGGADPDEVLSVLPPRFGECTRRMVAINAVLAGCRPDVMPVLVTAARALGHPELNLRGVNATTHPVAPLLIVHGDIATSAGYNSGLGAFGPGNRANATTGRAVRFLLLHVAGARPGPGDASTQGQPAKYSYCVAENTAASPWESYPRSVGVDAPSAITLHCGENPHNFHDMEADHPGPILEKAASVMATLGVNNAPIGQGEYFVGLGPEHAATIASHNWTRRDVQSYLYERARLPAGLYRKQFGSLAWFPWMHEVPDDHLMPATGHPDHFKIFVVGGAGKHSCVVPSWGMTKSVTLAVAP</sequence>
<protein>
    <submittedName>
        <fullName evidence="1">Unannotated protein</fullName>
    </submittedName>
</protein>
<reference evidence="1" key="1">
    <citation type="submission" date="2020-05" db="EMBL/GenBank/DDBJ databases">
        <authorList>
            <person name="Chiriac C."/>
            <person name="Salcher M."/>
            <person name="Ghai R."/>
            <person name="Kavagutti S V."/>
        </authorList>
    </citation>
    <scope>NUCLEOTIDE SEQUENCE</scope>
</reference>
<dbReference type="EMBL" id="CAFBMH010000002">
    <property type="protein sequence ID" value="CAB4889084.1"/>
    <property type="molecule type" value="Genomic_DNA"/>
</dbReference>
<evidence type="ECO:0000313" key="1">
    <source>
        <dbReference type="EMBL" id="CAB4731463.1"/>
    </source>
</evidence>
<dbReference type="EMBL" id="CAFABA010000089">
    <property type="protein sequence ID" value="CAB4834126.1"/>
    <property type="molecule type" value="Genomic_DNA"/>
</dbReference>
<dbReference type="EMBL" id="CAFBOS010000120">
    <property type="protein sequence ID" value="CAB5004503.1"/>
    <property type="molecule type" value="Genomic_DNA"/>
</dbReference>